<dbReference type="AlphaFoldDB" id="A0A017SVZ4"/>
<dbReference type="InterPro" id="IPR008965">
    <property type="entry name" value="CBM2/CBM3_carb-bd_dom_sf"/>
</dbReference>
<feature type="signal peptide" evidence="2">
    <location>
        <begin position="1"/>
        <end position="20"/>
    </location>
</feature>
<dbReference type="SUPFAM" id="SSF49384">
    <property type="entry name" value="Carbohydrate-binding domain"/>
    <property type="match status" value="1"/>
</dbReference>
<proteinExistence type="predicted"/>
<dbReference type="SMART" id="SM00637">
    <property type="entry name" value="CBD_II"/>
    <property type="match status" value="1"/>
</dbReference>
<dbReference type="InterPro" id="IPR013039">
    <property type="entry name" value="DUF1588"/>
</dbReference>
<dbReference type="eggNOG" id="COG5297">
    <property type="taxonomic scope" value="Bacteria"/>
</dbReference>
<dbReference type="GO" id="GO:0005975">
    <property type="term" value="P:carbohydrate metabolic process"/>
    <property type="evidence" value="ECO:0007669"/>
    <property type="project" value="InterPro"/>
</dbReference>
<dbReference type="Gene3D" id="2.60.40.290">
    <property type="match status" value="1"/>
</dbReference>
<evidence type="ECO:0000256" key="2">
    <source>
        <dbReference type="SAM" id="SignalP"/>
    </source>
</evidence>
<comment type="caution">
    <text evidence="4">The sequence shown here is derived from an EMBL/GenBank/DDBJ whole genome shotgun (WGS) entry which is preliminary data.</text>
</comment>
<dbReference type="InterPro" id="IPR012291">
    <property type="entry name" value="CBM2_carb-bd_dom_sf"/>
</dbReference>
<feature type="chain" id="PRO_5001496718" evidence="2">
    <location>
        <begin position="21"/>
        <end position="782"/>
    </location>
</feature>
<dbReference type="Pfam" id="PF07626">
    <property type="entry name" value="PSD3"/>
    <property type="match status" value="1"/>
</dbReference>
<organism evidence="4 5">
    <name type="scientific">Chondromyces apiculatus DSM 436</name>
    <dbReference type="NCBI Taxonomy" id="1192034"/>
    <lineage>
        <taxon>Bacteria</taxon>
        <taxon>Pseudomonadati</taxon>
        <taxon>Myxococcota</taxon>
        <taxon>Polyangia</taxon>
        <taxon>Polyangiales</taxon>
        <taxon>Polyangiaceae</taxon>
        <taxon>Chondromyces</taxon>
    </lineage>
</organism>
<feature type="domain" description="CBM2" evidence="3">
    <location>
        <begin position="695"/>
        <end position="782"/>
    </location>
</feature>
<sequence>MTMRKLSILPRLLVPFVASAALLAAVAAVAPGCSGGDDGDEAKAGCPDDLAYFEANIYEPILGKKCVICHSEGGLAAGTRLFLQRGGDPAAVEANFEAVKALAADVDEGGTSILLLKPTNLHENGHTGGELMKRGSPQYQALETFVNRVNKGQGCDAPVANCEATTPGPRMLRRLSRNEYDATIKDLFGIESTWGAGFSADTVVNGFDNNAAALRVSPLLADQIRRAADEIAAKALENPGSLLSCAPASGDAACAQALIESFGPRAFRRPLTDADKERYRALYDTVAAGEGFLMGVQTVISAMLQSPNFLYRTEIGAPVEAPGEVQLTQYEIATELSYLLWGTMPDAELLAAADAGTLSTPAEVEAQARRLLADPRSDEAITRFIEQWLDIERLGVVPKDATSFPEFDMNIRGAMEAETRRFVQHVLREGEGTLTELLTAKYSFGSPELAAFYGVSAGAPGNDGLGQIDLAGTPRAGLITQGSVLSTHARPNSSSPIHRGKLIREKLLCQPLPPPPPGLNAQPPAVDPAKTGRERYTEHSENVQCASCHRLVDPIGFAFEQFDGIGRLRADENGKPIDVSGAIVASEMTDGEFSGTEELAQRLAGSGEVHDCFSLQWMRYAYGVEEDAQLACTAKAVGADLTASGLRVEDLIVSLVTARHFTSRSGDGSETEPVDGGSTGTPGETPGEPTPGGEDPPPATGFDVNIDTSNDWGGGYCAAVKVTNTGSAPVTWSFEHAVEGTMTDLWNAIGEPSGTKTRFRGVEWNATLDPSAIADFGFCATR</sequence>
<evidence type="ECO:0000259" key="3">
    <source>
        <dbReference type="PROSITE" id="PS51173"/>
    </source>
</evidence>
<dbReference type="GO" id="GO:0004553">
    <property type="term" value="F:hydrolase activity, hydrolyzing O-glycosyl compounds"/>
    <property type="evidence" value="ECO:0007669"/>
    <property type="project" value="InterPro"/>
</dbReference>
<evidence type="ECO:0000313" key="4">
    <source>
        <dbReference type="EMBL" id="EYF00785.1"/>
    </source>
</evidence>
<dbReference type="InterPro" id="IPR001919">
    <property type="entry name" value="CBD2"/>
</dbReference>
<keyword evidence="2" id="KW-0732">Signal</keyword>
<evidence type="ECO:0000256" key="1">
    <source>
        <dbReference type="SAM" id="MobiDB-lite"/>
    </source>
</evidence>
<accession>A0A017SVZ4</accession>
<dbReference type="EMBL" id="ASRX01000098">
    <property type="protein sequence ID" value="EYF00785.1"/>
    <property type="molecule type" value="Genomic_DNA"/>
</dbReference>
<dbReference type="Pfam" id="PF07631">
    <property type="entry name" value="PSD4"/>
    <property type="match status" value="1"/>
</dbReference>
<dbReference type="GO" id="GO:0030247">
    <property type="term" value="F:polysaccharide binding"/>
    <property type="evidence" value="ECO:0007669"/>
    <property type="project" value="UniProtKB-UniRule"/>
</dbReference>
<dbReference type="Proteomes" id="UP000019678">
    <property type="component" value="Unassembled WGS sequence"/>
</dbReference>
<keyword evidence="5" id="KW-1185">Reference proteome</keyword>
<dbReference type="Pfam" id="PF07624">
    <property type="entry name" value="PSD2"/>
    <property type="match status" value="1"/>
</dbReference>
<reference evidence="4 5" key="1">
    <citation type="submission" date="2013-05" db="EMBL/GenBank/DDBJ databases">
        <title>Genome assembly of Chondromyces apiculatus DSM 436.</title>
        <authorList>
            <person name="Sharma G."/>
            <person name="Khatri I."/>
            <person name="Kaur C."/>
            <person name="Mayilraj S."/>
            <person name="Subramanian S."/>
        </authorList>
    </citation>
    <scope>NUCLEOTIDE SEQUENCE [LARGE SCALE GENOMIC DNA]</scope>
    <source>
        <strain evidence="4 5">DSM 436</strain>
    </source>
</reference>
<name>A0A017SVZ4_9BACT</name>
<gene>
    <name evidence="4" type="ORF">CAP_9004</name>
</gene>
<dbReference type="Pfam" id="PF07637">
    <property type="entry name" value="PSD5"/>
    <property type="match status" value="1"/>
</dbReference>
<protein>
    <submittedName>
        <fullName evidence="4">Cellulase</fullName>
    </submittedName>
</protein>
<dbReference type="Pfam" id="PF07627">
    <property type="entry name" value="PSCyt3"/>
    <property type="match status" value="1"/>
</dbReference>
<dbReference type="PROSITE" id="PS51173">
    <property type="entry name" value="CBM2"/>
    <property type="match status" value="1"/>
</dbReference>
<evidence type="ECO:0000313" key="5">
    <source>
        <dbReference type="Proteomes" id="UP000019678"/>
    </source>
</evidence>
<feature type="region of interest" description="Disordered" evidence="1">
    <location>
        <begin position="662"/>
        <end position="703"/>
    </location>
</feature>
<dbReference type="InterPro" id="IPR011478">
    <property type="entry name" value="DUF1585"/>
</dbReference>
<dbReference type="InterPro" id="IPR013036">
    <property type="entry name" value="DUF1587"/>
</dbReference>
<dbReference type="InterPro" id="IPR013042">
    <property type="entry name" value="DUF1592"/>
</dbReference>
<dbReference type="Pfam" id="PF00553">
    <property type="entry name" value="CBM_2"/>
    <property type="match status" value="1"/>
</dbReference>
<dbReference type="InterPro" id="IPR013043">
    <property type="entry name" value="DUF1595"/>
</dbReference>
<feature type="compositionally biased region" description="Low complexity" evidence="1">
    <location>
        <begin position="681"/>
        <end position="693"/>
    </location>
</feature>
<dbReference type="STRING" id="1192034.CAP_9004"/>